<dbReference type="InterPro" id="IPR044992">
    <property type="entry name" value="ChyE-like"/>
</dbReference>
<organism evidence="2">
    <name type="scientific">marine metagenome</name>
    <dbReference type="NCBI Taxonomy" id="408172"/>
    <lineage>
        <taxon>unclassified sequences</taxon>
        <taxon>metagenomes</taxon>
        <taxon>ecological metagenomes</taxon>
    </lineage>
</organism>
<accession>A0A382LLC2</accession>
<sequence length="276" mass="31778">MNILIVDGNEKKASDKYAQLQMPTQYEVYKQVLENLSKAKLNITIIHPACINEYLIDGVNLDDFVGIVWTGSLLNIYDYGAPIERQIELAKILLNKKNKIFGSCWGLQVLATAAGGSIRKNPKGLEAVIANSITLNEKGINHPMYKNKPNQFDSFCWHYDEVETLPENTVILSSNNNSEVQSFTFHRNNSEVWAVQYHPEFNPKWISGLMNQRKQLLLEENIFTSSEEFEKLYLYLSDIKKFDHLKKELSISDSLVLENIHTNELCNWLEYVKNDI</sequence>
<evidence type="ECO:0000313" key="2">
    <source>
        <dbReference type="EMBL" id="SVC37400.1"/>
    </source>
</evidence>
<proteinExistence type="predicted"/>
<evidence type="ECO:0000259" key="1">
    <source>
        <dbReference type="Pfam" id="PF00117"/>
    </source>
</evidence>
<dbReference type="EMBL" id="UINC01087758">
    <property type="protein sequence ID" value="SVC37400.1"/>
    <property type="molecule type" value="Genomic_DNA"/>
</dbReference>
<dbReference type="PANTHER" id="PTHR42695">
    <property type="entry name" value="GLUTAMINE AMIDOTRANSFERASE YLR126C-RELATED"/>
    <property type="match status" value="1"/>
</dbReference>
<dbReference type="AlphaFoldDB" id="A0A382LLC2"/>
<dbReference type="PANTHER" id="PTHR42695:SF5">
    <property type="entry name" value="GLUTAMINE AMIDOTRANSFERASE YLR126C-RELATED"/>
    <property type="match status" value="1"/>
</dbReference>
<dbReference type="SUPFAM" id="SSF52317">
    <property type="entry name" value="Class I glutamine amidotransferase-like"/>
    <property type="match status" value="1"/>
</dbReference>
<gene>
    <name evidence="2" type="ORF">METZ01_LOCUS290254</name>
</gene>
<dbReference type="InterPro" id="IPR029062">
    <property type="entry name" value="Class_I_gatase-like"/>
</dbReference>
<reference evidence="2" key="1">
    <citation type="submission" date="2018-05" db="EMBL/GenBank/DDBJ databases">
        <authorList>
            <person name="Lanie J.A."/>
            <person name="Ng W.-L."/>
            <person name="Kazmierczak K.M."/>
            <person name="Andrzejewski T.M."/>
            <person name="Davidsen T.M."/>
            <person name="Wayne K.J."/>
            <person name="Tettelin H."/>
            <person name="Glass J.I."/>
            <person name="Rusch D."/>
            <person name="Podicherti R."/>
            <person name="Tsui H.-C.T."/>
            <person name="Winkler M.E."/>
        </authorList>
    </citation>
    <scope>NUCLEOTIDE SEQUENCE</scope>
</reference>
<protein>
    <recommendedName>
        <fullName evidence="1">Glutamine amidotransferase domain-containing protein</fullName>
    </recommendedName>
</protein>
<dbReference type="Gene3D" id="3.40.50.880">
    <property type="match status" value="1"/>
</dbReference>
<dbReference type="GO" id="GO:0005829">
    <property type="term" value="C:cytosol"/>
    <property type="evidence" value="ECO:0007669"/>
    <property type="project" value="TreeGrafter"/>
</dbReference>
<name>A0A382LLC2_9ZZZZ</name>
<feature type="domain" description="Glutamine amidotransferase" evidence="1">
    <location>
        <begin position="30"/>
        <end position="204"/>
    </location>
</feature>
<dbReference type="CDD" id="cd01741">
    <property type="entry name" value="GATase1_1"/>
    <property type="match status" value="1"/>
</dbReference>
<dbReference type="Pfam" id="PF00117">
    <property type="entry name" value="GATase"/>
    <property type="match status" value="1"/>
</dbReference>
<dbReference type="PROSITE" id="PS51273">
    <property type="entry name" value="GATASE_TYPE_1"/>
    <property type="match status" value="1"/>
</dbReference>
<dbReference type="InterPro" id="IPR017926">
    <property type="entry name" value="GATASE"/>
</dbReference>